<dbReference type="Proteomes" id="UP000253868">
    <property type="component" value="Chromosome"/>
</dbReference>
<evidence type="ECO:0000313" key="4">
    <source>
        <dbReference type="Proteomes" id="UP000253868"/>
    </source>
</evidence>
<dbReference type="Gene3D" id="1.10.1530.10">
    <property type="match status" value="1"/>
</dbReference>
<dbReference type="SUPFAM" id="SSF89733">
    <property type="entry name" value="L-sulfolactate dehydrogenase-like"/>
    <property type="match status" value="1"/>
</dbReference>
<evidence type="ECO:0000256" key="2">
    <source>
        <dbReference type="ARBA" id="ARBA00023002"/>
    </source>
</evidence>
<reference evidence="4" key="1">
    <citation type="submission" date="2018-07" db="EMBL/GenBank/DDBJ databases">
        <authorList>
            <person name="Zhao J."/>
        </authorList>
    </citation>
    <scope>NUCLEOTIDE SEQUENCE [LARGE SCALE GENOMIC DNA]</scope>
    <source>
        <strain evidence="4">GSSD-12</strain>
    </source>
</reference>
<organism evidence="3 4">
    <name type="scientific">Streptomyces paludis</name>
    <dbReference type="NCBI Taxonomy" id="2282738"/>
    <lineage>
        <taxon>Bacteria</taxon>
        <taxon>Bacillati</taxon>
        <taxon>Actinomycetota</taxon>
        <taxon>Actinomycetes</taxon>
        <taxon>Kitasatosporales</taxon>
        <taxon>Streptomycetaceae</taxon>
        <taxon>Streptomyces</taxon>
    </lineage>
</organism>
<accession>A0A345HY03</accession>
<dbReference type="KEGG" id="spad:DVK44_32050"/>
<dbReference type="AlphaFoldDB" id="A0A345HY03"/>
<dbReference type="InterPro" id="IPR003767">
    <property type="entry name" value="Malate/L-lactate_DH-like"/>
</dbReference>
<gene>
    <name evidence="3" type="ORF">DVK44_32050</name>
</gene>
<name>A0A345HY03_9ACTN</name>
<keyword evidence="2" id="KW-0560">Oxidoreductase</keyword>
<dbReference type="PANTHER" id="PTHR11091">
    <property type="entry name" value="OXIDOREDUCTASE-RELATED"/>
    <property type="match status" value="1"/>
</dbReference>
<sequence>MRKGAEQRVRLQERVTSVLQHLGADADIAAEVARHLLRAEASGHASHGILRLPQYQDEIARGIIDPSARPEVTRDEGVALLIDARRGFGHYSTSVATDLLARRALEHGMAMASIRNTTHIGRLGEYTERLNAQGLLSIITVGAAGPGIGSMAPFGTRSGPFLNSNPFAIGVPGKGQDFVFDGSMSNIAEGKVHAARDRRSGLPEGAILDRDGRPTTDPGDFYAGGTLTPLGGSLAGHKGYGLALAAALLGGLAHADGSPADVTGIAATSGAREGSPRIGGVTLLAFDPRRFGSEDGSYQSGVGSVLQALTGAGAVVPGEFEARKRANARETEPEPRAEETLALLESQFAKAVER</sequence>
<proteinExistence type="inferred from homology"/>
<keyword evidence="4" id="KW-1185">Reference proteome</keyword>
<dbReference type="Gene3D" id="3.30.1370.60">
    <property type="entry name" value="Hypothetical oxidoreductase yiak, domain 2"/>
    <property type="match status" value="1"/>
</dbReference>
<dbReference type="OrthoDB" id="924592at2"/>
<evidence type="ECO:0000256" key="1">
    <source>
        <dbReference type="ARBA" id="ARBA00006056"/>
    </source>
</evidence>
<dbReference type="EMBL" id="CP031194">
    <property type="protein sequence ID" value="AXG81577.1"/>
    <property type="molecule type" value="Genomic_DNA"/>
</dbReference>
<dbReference type="InterPro" id="IPR036111">
    <property type="entry name" value="Mal/L-sulfo/L-lacto_DH-like_sf"/>
</dbReference>
<protein>
    <submittedName>
        <fullName evidence="3">Ldh family oxidoreductase</fullName>
    </submittedName>
</protein>
<dbReference type="GO" id="GO:0016491">
    <property type="term" value="F:oxidoreductase activity"/>
    <property type="evidence" value="ECO:0007669"/>
    <property type="project" value="UniProtKB-KW"/>
</dbReference>
<dbReference type="PANTHER" id="PTHR11091:SF0">
    <property type="entry name" value="MALATE DEHYDROGENASE"/>
    <property type="match status" value="1"/>
</dbReference>
<evidence type="ECO:0000313" key="3">
    <source>
        <dbReference type="EMBL" id="AXG81577.1"/>
    </source>
</evidence>
<dbReference type="InterPro" id="IPR043144">
    <property type="entry name" value="Mal/L-sulf/L-lact_DH-like_ah"/>
</dbReference>
<dbReference type="InterPro" id="IPR043143">
    <property type="entry name" value="Mal/L-sulf/L-lact_DH-like_NADP"/>
</dbReference>
<dbReference type="Pfam" id="PF02615">
    <property type="entry name" value="Ldh_2"/>
    <property type="match status" value="1"/>
</dbReference>
<comment type="similarity">
    <text evidence="1">Belongs to the LDH2/MDH2 oxidoreductase family.</text>
</comment>